<keyword evidence="2" id="KW-1185">Reference proteome</keyword>
<proteinExistence type="predicted"/>
<gene>
    <name evidence="1" type="ORF">PHLCEN_2v9568</name>
</gene>
<evidence type="ECO:0000313" key="2">
    <source>
        <dbReference type="Proteomes" id="UP000186601"/>
    </source>
</evidence>
<name>A0A2R6NQE0_9APHY</name>
<protein>
    <submittedName>
        <fullName evidence="1">Uncharacterized protein</fullName>
    </submittedName>
</protein>
<dbReference type="EMBL" id="MLYV02000957">
    <property type="protein sequence ID" value="PSR74771.1"/>
    <property type="molecule type" value="Genomic_DNA"/>
</dbReference>
<evidence type="ECO:0000313" key="1">
    <source>
        <dbReference type="EMBL" id="PSR74771.1"/>
    </source>
</evidence>
<accession>A0A2R6NQE0</accession>
<sequence length="128" mass="14738">MAIYLKEEQKAQVHRVRENSTRHNVEKVNLEVHAKNLCMTATEGDYIYREVWNHAQAPGADVSAEFECRVIPSAQAVGALQMVALRTYVWYNPWHVAYKESAAVYEEDVELEGSLEWPIEFVPDDEKV</sequence>
<dbReference type="Proteomes" id="UP000186601">
    <property type="component" value="Unassembled WGS sequence"/>
</dbReference>
<comment type="caution">
    <text evidence="1">The sequence shown here is derived from an EMBL/GenBank/DDBJ whole genome shotgun (WGS) entry which is preliminary data.</text>
</comment>
<organism evidence="1 2">
    <name type="scientific">Hermanssonia centrifuga</name>
    <dbReference type="NCBI Taxonomy" id="98765"/>
    <lineage>
        <taxon>Eukaryota</taxon>
        <taxon>Fungi</taxon>
        <taxon>Dikarya</taxon>
        <taxon>Basidiomycota</taxon>
        <taxon>Agaricomycotina</taxon>
        <taxon>Agaricomycetes</taxon>
        <taxon>Polyporales</taxon>
        <taxon>Meruliaceae</taxon>
        <taxon>Hermanssonia</taxon>
    </lineage>
</organism>
<reference evidence="1 2" key="1">
    <citation type="submission" date="2018-02" db="EMBL/GenBank/DDBJ databases">
        <title>Genome sequence of the basidiomycete white-rot fungus Phlebia centrifuga.</title>
        <authorList>
            <person name="Granchi Z."/>
            <person name="Peng M."/>
            <person name="de Vries R.P."/>
            <person name="Hilden K."/>
            <person name="Makela M.R."/>
            <person name="Grigoriev I."/>
            <person name="Riley R."/>
        </authorList>
    </citation>
    <scope>NUCLEOTIDE SEQUENCE [LARGE SCALE GENOMIC DNA]</scope>
    <source>
        <strain evidence="1 2">FBCC195</strain>
    </source>
</reference>
<dbReference type="AlphaFoldDB" id="A0A2R6NQE0"/>